<dbReference type="InParanoid" id="A0A1Q3B8Q1"/>
<dbReference type="PANTHER" id="PTHR45800:SF21">
    <property type="entry name" value="PHOSPHATIDYLINOSITOL 4-KINASE GAMMA 8"/>
    <property type="match status" value="1"/>
</dbReference>
<comment type="similarity">
    <text evidence="1">Belongs to the PI3/PI4-kinase family. Type II PI4K subfamily.</text>
</comment>
<sequence length="577" mass="63522">MSSFKMAIAVDQHHGFNPFSRSQRCRLQSLTHLEYYNIPELSQTNVAHSIKQAFTVANIHRSFSTPCLSLATNVDENFDTNPRIEIVGGCGTFRVRALVVEVAIGMASGVEPIPVSSGLGGAYFLRSLNGDVVAVAKPIDEEPLAFNNPKGFGGLMLGQPGLKRSVRLGETGIRELAAYLLDHGGFAAVPPTAVVKISHVAFHVNDAASASATPCKIASLQCFVDHDYDAGELGPSGFSVASVHRIGIFDVRVLNLDRHAGNILVKKQDQREYYAAGAAELVPIDHGLCLPEWLDDPYFEWLHWPQASVPFSEFELEYISNLDPFKDAELLRTLIPSLRESCIRVLVLCTIFLKRAAAAGLCLADIGEMMTREFCSGEENSSVLEILCAKAKANTVRVNNYGEEDYYSTVINAESKEDDEEFEMFQFDYEQSDDASKDVDGPQLLQTPSQVVKLPKSFKLLSARSMPAGLQDASLSPLYEESDHNADGFYDGKTLRDNDDDKNSDDDDGCSQVGVLTRSMSCSIQNYNCESGDNSFGDMCEGEWELFLERFETLLPEVLEDTKKMGSKQRLGTSCKF</sequence>
<evidence type="ECO:0000313" key="9">
    <source>
        <dbReference type="EMBL" id="GAV64224.1"/>
    </source>
</evidence>
<protein>
    <recommendedName>
        <fullName evidence="2">1-phosphatidylinositol 4-kinase</fullName>
        <ecNumber evidence="2">2.7.1.67</ecNumber>
    </recommendedName>
</protein>
<accession>A0A1Q3B8Q1</accession>
<dbReference type="AlphaFoldDB" id="A0A1Q3B8Q1"/>
<name>A0A1Q3B8Q1_CEPFO</name>
<evidence type="ECO:0000256" key="4">
    <source>
        <dbReference type="ARBA" id="ARBA00022741"/>
    </source>
</evidence>
<organism evidence="9 10">
    <name type="scientific">Cephalotus follicularis</name>
    <name type="common">Albany pitcher plant</name>
    <dbReference type="NCBI Taxonomy" id="3775"/>
    <lineage>
        <taxon>Eukaryota</taxon>
        <taxon>Viridiplantae</taxon>
        <taxon>Streptophyta</taxon>
        <taxon>Embryophyta</taxon>
        <taxon>Tracheophyta</taxon>
        <taxon>Spermatophyta</taxon>
        <taxon>Magnoliopsida</taxon>
        <taxon>eudicotyledons</taxon>
        <taxon>Gunneridae</taxon>
        <taxon>Pentapetalae</taxon>
        <taxon>rosids</taxon>
        <taxon>fabids</taxon>
        <taxon>Oxalidales</taxon>
        <taxon>Cephalotaceae</taxon>
        <taxon>Cephalotus</taxon>
    </lineage>
</organism>
<keyword evidence="10" id="KW-1185">Reference proteome</keyword>
<dbReference type="GO" id="GO:0004430">
    <property type="term" value="F:1-phosphatidylinositol 4-kinase activity"/>
    <property type="evidence" value="ECO:0007669"/>
    <property type="project" value="UniProtKB-EC"/>
</dbReference>
<gene>
    <name evidence="9" type="ORF">CFOL_v3_07742</name>
</gene>
<dbReference type="InterPro" id="IPR000403">
    <property type="entry name" value="PI3/4_kinase_cat_dom"/>
</dbReference>
<dbReference type="STRING" id="3775.A0A1Q3B8Q1"/>
<dbReference type="OrthoDB" id="5839at2759"/>
<evidence type="ECO:0000256" key="2">
    <source>
        <dbReference type="ARBA" id="ARBA00012169"/>
    </source>
</evidence>
<evidence type="ECO:0000313" key="10">
    <source>
        <dbReference type="Proteomes" id="UP000187406"/>
    </source>
</evidence>
<dbReference type="InterPro" id="IPR044571">
    <property type="entry name" value="P4KG1-8"/>
</dbReference>
<dbReference type="PROSITE" id="PS50290">
    <property type="entry name" value="PI3_4_KINASE_3"/>
    <property type="match status" value="1"/>
</dbReference>
<feature type="region of interest" description="Disordered" evidence="7">
    <location>
        <begin position="489"/>
        <end position="510"/>
    </location>
</feature>
<keyword evidence="4" id="KW-0547">Nucleotide-binding</keyword>
<evidence type="ECO:0000259" key="8">
    <source>
        <dbReference type="PROSITE" id="PS50290"/>
    </source>
</evidence>
<comment type="caution">
    <text evidence="9">The sequence shown here is derived from an EMBL/GenBank/DDBJ whole genome shotgun (WGS) entry which is preliminary data.</text>
</comment>
<keyword evidence="5 9" id="KW-0418">Kinase</keyword>
<feature type="domain" description="PI3K/PI4K catalytic" evidence="8">
    <location>
        <begin position="109"/>
        <end position="404"/>
    </location>
</feature>
<dbReference type="PANTHER" id="PTHR45800">
    <property type="entry name" value="PHOSPHATIDYLINOSITOL 4-KINASE GAMMA"/>
    <property type="match status" value="1"/>
</dbReference>
<dbReference type="GO" id="GO:0005524">
    <property type="term" value="F:ATP binding"/>
    <property type="evidence" value="ECO:0007669"/>
    <property type="project" value="UniProtKB-KW"/>
</dbReference>
<evidence type="ECO:0000256" key="5">
    <source>
        <dbReference type="ARBA" id="ARBA00022777"/>
    </source>
</evidence>
<dbReference type="Pfam" id="PF00454">
    <property type="entry name" value="PI3_PI4_kinase"/>
    <property type="match status" value="1"/>
</dbReference>
<dbReference type="FunCoup" id="A0A1Q3B8Q1">
    <property type="interactions" value="436"/>
</dbReference>
<evidence type="ECO:0000256" key="3">
    <source>
        <dbReference type="ARBA" id="ARBA00022679"/>
    </source>
</evidence>
<dbReference type="EC" id="2.7.1.67" evidence="2"/>
<evidence type="ECO:0000256" key="1">
    <source>
        <dbReference type="ARBA" id="ARBA00008941"/>
    </source>
</evidence>
<dbReference type="Proteomes" id="UP000187406">
    <property type="component" value="Unassembled WGS sequence"/>
</dbReference>
<keyword evidence="6" id="KW-0067">ATP-binding</keyword>
<dbReference type="EMBL" id="BDDD01000337">
    <property type="protein sequence ID" value="GAV64224.1"/>
    <property type="molecule type" value="Genomic_DNA"/>
</dbReference>
<evidence type="ECO:0000256" key="7">
    <source>
        <dbReference type="SAM" id="MobiDB-lite"/>
    </source>
</evidence>
<reference evidence="10" key="1">
    <citation type="submission" date="2016-04" db="EMBL/GenBank/DDBJ databases">
        <title>Cephalotus genome sequencing.</title>
        <authorList>
            <person name="Fukushima K."/>
            <person name="Hasebe M."/>
            <person name="Fang X."/>
        </authorList>
    </citation>
    <scope>NUCLEOTIDE SEQUENCE [LARGE SCALE GENOMIC DNA]</scope>
    <source>
        <strain evidence="10">cv. St1</strain>
    </source>
</reference>
<evidence type="ECO:0000256" key="6">
    <source>
        <dbReference type="ARBA" id="ARBA00022840"/>
    </source>
</evidence>
<keyword evidence="3" id="KW-0808">Transferase</keyword>
<proteinExistence type="inferred from homology"/>